<evidence type="ECO:0000256" key="1">
    <source>
        <dbReference type="SAM" id="Phobius"/>
    </source>
</evidence>
<organism evidence="2 3">
    <name type="scientific">Rhizoclosmatium globosum</name>
    <dbReference type="NCBI Taxonomy" id="329046"/>
    <lineage>
        <taxon>Eukaryota</taxon>
        <taxon>Fungi</taxon>
        <taxon>Fungi incertae sedis</taxon>
        <taxon>Chytridiomycota</taxon>
        <taxon>Chytridiomycota incertae sedis</taxon>
        <taxon>Chytridiomycetes</taxon>
        <taxon>Chytridiales</taxon>
        <taxon>Chytriomycetaceae</taxon>
        <taxon>Rhizoclosmatium</taxon>
    </lineage>
</organism>
<comment type="caution">
    <text evidence="2">The sequence shown here is derived from an EMBL/GenBank/DDBJ whole genome shotgun (WGS) entry which is preliminary data.</text>
</comment>
<accession>A0A1Y2D139</accession>
<feature type="transmembrane region" description="Helical" evidence="1">
    <location>
        <begin position="144"/>
        <end position="167"/>
    </location>
</feature>
<name>A0A1Y2D139_9FUNG</name>
<keyword evidence="1" id="KW-0812">Transmembrane</keyword>
<dbReference type="Proteomes" id="UP000193642">
    <property type="component" value="Unassembled WGS sequence"/>
</dbReference>
<keyword evidence="1" id="KW-0472">Membrane</keyword>
<feature type="transmembrane region" description="Helical" evidence="1">
    <location>
        <begin position="85"/>
        <end position="106"/>
    </location>
</feature>
<keyword evidence="3" id="KW-1185">Reference proteome</keyword>
<proteinExistence type="predicted"/>
<evidence type="ECO:0000313" key="3">
    <source>
        <dbReference type="Proteomes" id="UP000193642"/>
    </source>
</evidence>
<keyword evidence="1" id="KW-1133">Transmembrane helix</keyword>
<dbReference type="OrthoDB" id="2155431at2759"/>
<dbReference type="EMBL" id="MCGO01000002">
    <property type="protein sequence ID" value="ORY52991.1"/>
    <property type="molecule type" value="Genomic_DNA"/>
</dbReference>
<feature type="transmembrane region" description="Helical" evidence="1">
    <location>
        <begin position="58"/>
        <end position="79"/>
    </location>
</feature>
<evidence type="ECO:0000313" key="2">
    <source>
        <dbReference type="EMBL" id="ORY52991.1"/>
    </source>
</evidence>
<protein>
    <submittedName>
        <fullName evidence="2">Uncharacterized protein</fullName>
    </submittedName>
</protein>
<gene>
    <name evidence="2" type="ORF">BCR33DRAFT_711388</name>
</gene>
<sequence length="203" mass="22132">MSAAPETIAAPAGVTPTGVLTDKNTLPLNWQTAEGLPQEPTINPLHNKTQTNTLRGTLTVYLIAISIWILINLIISFLGVAFVGAWIGIILAIFSLAINGLMFYAIQPDRLVPIWMDVFAYFYMVRAAIDIILTIWLAAVTFQFFAGIAVFSIIITGIEVAVIYFMVKHSFVYRAYALEVRKKLSGQAPTNVIAVETAVAAAV</sequence>
<dbReference type="AlphaFoldDB" id="A0A1Y2D139"/>
<reference evidence="2 3" key="1">
    <citation type="submission" date="2016-07" db="EMBL/GenBank/DDBJ databases">
        <title>Pervasive Adenine N6-methylation of Active Genes in Fungi.</title>
        <authorList>
            <consortium name="DOE Joint Genome Institute"/>
            <person name="Mondo S.J."/>
            <person name="Dannebaum R.O."/>
            <person name="Kuo R.C."/>
            <person name="Labutti K."/>
            <person name="Haridas S."/>
            <person name="Kuo A."/>
            <person name="Salamov A."/>
            <person name="Ahrendt S.R."/>
            <person name="Lipzen A."/>
            <person name="Sullivan W."/>
            <person name="Andreopoulos W.B."/>
            <person name="Clum A."/>
            <person name="Lindquist E."/>
            <person name="Daum C."/>
            <person name="Ramamoorthy G.K."/>
            <person name="Gryganskyi A."/>
            <person name="Culley D."/>
            <person name="Magnuson J.K."/>
            <person name="James T.Y."/>
            <person name="O'Malley M.A."/>
            <person name="Stajich J.E."/>
            <person name="Spatafora J.W."/>
            <person name="Visel A."/>
            <person name="Grigoriev I.V."/>
        </authorList>
    </citation>
    <scope>NUCLEOTIDE SEQUENCE [LARGE SCALE GENOMIC DNA]</scope>
    <source>
        <strain evidence="2 3">JEL800</strain>
    </source>
</reference>
<feature type="transmembrane region" description="Helical" evidence="1">
    <location>
        <begin position="118"/>
        <end position="138"/>
    </location>
</feature>